<comment type="similarity">
    <text evidence="3">In the central section; belongs to the 3-hydroxyacyl-CoA dehydrogenase family.</text>
</comment>
<comment type="caution">
    <text evidence="17">The sequence shown here is derived from an EMBL/GenBank/DDBJ whole genome shotgun (WGS) entry which is preliminary data.</text>
</comment>
<dbReference type="UniPathway" id="UPA00659"/>
<evidence type="ECO:0000256" key="7">
    <source>
        <dbReference type="ARBA" id="ARBA00023002"/>
    </source>
</evidence>
<evidence type="ECO:0000256" key="13">
    <source>
        <dbReference type="ARBA" id="ARBA00048361"/>
    </source>
</evidence>
<keyword evidence="7" id="KW-0560">Oxidoreductase</keyword>
<comment type="catalytic activity">
    <reaction evidence="12">
        <text>(3S)-hydroxyhexadecanoyl-CoA + NAD(+) = 3-oxohexadecanoyl-CoA + NADH + H(+)</text>
        <dbReference type="Rhea" id="RHEA:31159"/>
        <dbReference type="ChEBI" id="CHEBI:15378"/>
        <dbReference type="ChEBI" id="CHEBI:57349"/>
        <dbReference type="ChEBI" id="CHEBI:57540"/>
        <dbReference type="ChEBI" id="CHEBI:57945"/>
        <dbReference type="ChEBI" id="CHEBI:62613"/>
    </reaction>
    <physiologicalReaction direction="left-to-right" evidence="12">
        <dbReference type="Rhea" id="RHEA:31160"/>
    </physiologicalReaction>
</comment>
<evidence type="ECO:0000256" key="5">
    <source>
        <dbReference type="ARBA" id="ARBA00012076"/>
    </source>
</evidence>
<sequence>MSELLCICLIISKYENDLADLKNLKIRRQGTIAVVEFNQENAKVNTLSQAMMNEFVPLFTHLRNDENVQGIVVISAKPGSFIAGADINMLESAKSRDELYEMSRRGQEVMDQIEQSSKPIVAAIAGSCLGGGFEVALACHYRVALNDKRTTFGLPEVKLGLLPGAGGTQRLLRELLLTDALDLLLTGREIKPKQAKALGLIDVLVEPVGTDEDNIEHLCAIAIEKVNQQISKGLSHRQPSLMENIKSKIISNSHVRNYILSQAQAKVIAQTQGVYPAPLRILDVIKQTLERGTTVGFNAEAEAFADLGMTNESKALISLFHGRTECKKNKYGKAQREVKTFAIVGADPIGSGIANVSIDKDLQVILQDSLSDSLSRARSQIETTYQNSVKRNRTTQADYSRILSHLKCQTTFDGFDQCDFVIEAVFEDARLKQKILDQLEQLIPEHCIYASNTSTISIHEIAVQSHRPEKVIGMHYFSPVEKVELLEIVRTRQTSDDTVCSAINLGLKQGKLVIVVNDGPGFYTTRLVIFACVEILSLLKEGLTPKDIDHVTRKFGFHIGLASLLDEFGIDIIAGCVYRFREIFGEPLIDSSIIQLLQIFVKHKLFGRKSGQGLYIYFKDNKKENNPKIREILKNISIEKKERSTMEHIQWRIALRLLNEAARCLEENIITSPTDGDIGAVFGLGFPPMKGGPFHFMDTFGIFNIVDLMYNYQLKYGDRFAPTQLLINMSQENKTFYP</sequence>
<dbReference type="FunFam" id="3.90.226.10:FF:000011">
    <property type="entry name" value="Fatty acid oxidation complex subunit alpha"/>
    <property type="match status" value="1"/>
</dbReference>
<evidence type="ECO:0000256" key="4">
    <source>
        <dbReference type="ARBA" id="ARBA00008750"/>
    </source>
</evidence>
<feature type="domain" description="3-hydroxyacyl-CoA dehydrogenase C-terminal" evidence="15">
    <location>
        <begin position="652"/>
        <end position="734"/>
    </location>
</feature>
<evidence type="ECO:0000256" key="12">
    <source>
        <dbReference type="ARBA" id="ARBA00047613"/>
    </source>
</evidence>
<dbReference type="Proteomes" id="UP000663828">
    <property type="component" value="Unassembled WGS sequence"/>
</dbReference>
<comment type="catalytic activity">
    <reaction evidence="1">
        <text>(3S)-hydroxyhexadecanoyl-CoA = (2E)-hexadecenoyl-CoA + H2O</text>
        <dbReference type="Rhea" id="RHEA:31163"/>
        <dbReference type="ChEBI" id="CHEBI:15377"/>
        <dbReference type="ChEBI" id="CHEBI:61526"/>
        <dbReference type="ChEBI" id="CHEBI:62613"/>
    </reaction>
    <physiologicalReaction direction="right-to-left" evidence="1">
        <dbReference type="Rhea" id="RHEA:31165"/>
    </physiologicalReaction>
</comment>
<dbReference type="InterPro" id="IPR008927">
    <property type="entry name" value="6-PGluconate_DH-like_C_sf"/>
</dbReference>
<evidence type="ECO:0000313" key="17">
    <source>
        <dbReference type="EMBL" id="CAF0764791.1"/>
    </source>
</evidence>
<dbReference type="SUPFAM" id="SSF52096">
    <property type="entry name" value="ClpP/crotonase"/>
    <property type="match status" value="1"/>
</dbReference>
<dbReference type="PANTHER" id="PTHR43612">
    <property type="entry name" value="TRIFUNCTIONAL ENZYME SUBUNIT ALPHA"/>
    <property type="match status" value="1"/>
</dbReference>
<dbReference type="EC" id="4.2.1.17" evidence="5"/>
<reference evidence="17" key="1">
    <citation type="submission" date="2021-02" db="EMBL/GenBank/DDBJ databases">
        <authorList>
            <person name="Nowell W R."/>
        </authorList>
    </citation>
    <scope>NUCLEOTIDE SEQUENCE</scope>
</reference>
<dbReference type="GO" id="GO:0004300">
    <property type="term" value="F:enoyl-CoA hydratase activity"/>
    <property type="evidence" value="ECO:0007669"/>
    <property type="project" value="UniProtKB-EC"/>
</dbReference>
<dbReference type="GO" id="GO:0016509">
    <property type="term" value="F:long-chain (3S)-3-hydroxyacyl-CoA dehydrogenase (NAD+) activity"/>
    <property type="evidence" value="ECO:0007669"/>
    <property type="project" value="TreeGrafter"/>
</dbReference>
<dbReference type="InterPro" id="IPR050136">
    <property type="entry name" value="FA_oxidation_alpha_subunit"/>
</dbReference>
<dbReference type="InterPro" id="IPR036291">
    <property type="entry name" value="NAD(P)-bd_dom_sf"/>
</dbReference>
<keyword evidence="18" id="KW-1185">Reference proteome</keyword>
<dbReference type="FunFam" id="3.40.50.720:FF:000009">
    <property type="entry name" value="Fatty oxidation complex, alpha subunit"/>
    <property type="match status" value="1"/>
</dbReference>
<dbReference type="SUPFAM" id="SSF51735">
    <property type="entry name" value="NAD(P)-binding Rossmann-fold domains"/>
    <property type="match status" value="1"/>
</dbReference>
<proteinExistence type="inferred from homology"/>
<evidence type="ECO:0000256" key="8">
    <source>
        <dbReference type="ARBA" id="ARBA00023027"/>
    </source>
</evidence>
<dbReference type="GO" id="GO:0070403">
    <property type="term" value="F:NAD+ binding"/>
    <property type="evidence" value="ECO:0007669"/>
    <property type="project" value="InterPro"/>
</dbReference>
<dbReference type="EMBL" id="CAJNOR010000033">
    <property type="protein sequence ID" value="CAF0764791.1"/>
    <property type="molecule type" value="Genomic_DNA"/>
</dbReference>
<dbReference type="PANTHER" id="PTHR43612:SF3">
    <property type="entry name" value="TRIFUNCTIONAL ENZYME SUBUNIT ALPHA, MITOCHONDRIAL"/>
    <property type="match status" value="1"/>
</dbReference>
<evidence type="ECO:0000256" key="2">
    <source>
        <dbReference type="ARBA" id="ARBA00005005"/>
    </source>
</evidence>
<keyword evidence="10" id="KW-0456">Lyase</keyword>
<evidence type="ECO:0000256" key="6">
    <source>
        <dbReference type="ARBA" id="ARBA00022832"/>
    </source>
</evidence>
<feature type="domain" description="3-hydroxyacyl-CoA dehydrogenase C-terminal" evidence="15">
    <location>
        <begin position="521"/>
        <end position="617"/>
    </location>
</feature>
<evidence type="ECO:0000256" key="3">
    <source>
        <dbReference type="ARBA" id="ARBA00007005"/>
    </source>
</evidence>
<dbReference type="InterPro" id="IPR001753">
    <property type="entry name" value="Enoyl-CoA_hydra/iso"/>
</dbReference>
<evidence type="ECO:0000256" key="1">
    <source>
        <dbReference type="ARBA" id="ARBA00000469"/>
    </source>
</evidence>
<gene>
    <name evidence="17" type="ORF">XAT740_LOCUS1132</name>
</gene>
<dbReference type="Gene3D" id="1.10.1040.50">
    <property type="match status" value="1"/>
</dbReference>
<dbReference type="SUPFAM" id="SSF48179">
    <property type="entry name" value="6-phosphogluconate dehydrogenase C-terminal domain-like"/>
    <property type="match status" value="2"/>
</dbReference>
<dbReference type="CDD" id="cd06558">
    <property type="entry name" value="crotonase-like"/>
    <property type="match status" value="1"/>
</dbReference>
<feature type="domain" description="3-hydroxyacyl-CoA dehydrogenase NAD binding" evidence="16">
    <location>
        <begin position="341"/>
        <end position="518"/>
    </location>
</feature>
<dbReference type="Pfam" id="PF02737">
    <property type="entry name" value="3HCDH_N"/>
    <property type="match status" value="1"/>
</dbReference>
<dbReference type="Pfam" id="PF00725">
    <property type="entry name" value="3HCDH"/>
    <property type="match status" value="2"/>
</dbReference>
<keyword evidence="6" id="KW-0276">Fatty acid metabolism</keyword>
<dbReference type="GO" id="GO:0006635">
    <property type="term" value="P:fatty acid beta-oxidation"/>
    <property type="evidence" value="ECO:0007669"/>
    <property type="project" value="UniProtKB-UniPathway"/>
</dbReference>
<evidence type="ECO:0000313" key="18">
    <source>
        <dbReference type="Proteomes" id="UP000663828"/>
    </source>
</evidence>
<dbReference type="GO" id="GO:0016507">
    <property type="term" value="C:mitochondrial fatty acid beta-oxidation multienzyme complex"/>
    <property type="evidence" value="ECO:0007669"/>
    <property type="project" value="TreeGrafter"/>
</dbReference>
<comment type="pathway">
    <text evidence="2">Lipid metabolism; fatty acid beta-oxidation.</text>
</comment>
<dbReference type="Gene3D" id="3.40.50.720">
    <property type="entry name" value="NAD(P)-binding Rossmann-like Domain"/>
    <property type="match status" value="1"/>
</dbReference>
<organism evidence="17 18">
    <name type="scientific">Adineta ricciae</name>
    <name type="common">Rotifer</name>
    <dbReference type="NCBI Taxonomy" id="249248"/>
    <lineage>
        <taxon>Eukaryota</taxon>
        <taxon>Metazoa</taxon>
        <taxon>Spiralia</taxon>
        <taxon>Gnathifera</taxon>
        <taxon>Rotifera</taxon>
        <taxon>Eurotatoria</taxon>
        <taxon>Bdelloidea</taxon>
        <taxon>Adinetida</taxon>
        <taxon>Adinetidae</taxon>
        <taxon>Adineta</taxon>
    </lineage>
</organism>
<evidence type="ECO:0000259" key="15">
    <source>
        <dbReference type="Pfam" id="PF00725"/>
    </source>
</evidence>
<evidence type="ECO:0000259" key="16">
    <source>
        <dbReference type="Pfam" id="PF02737"/>
    </source>
</evidence>
<keyword evidence="11" id="KW-0511">Multifunctional enzyme</keyword>
<comment type="catalytic activity">
    <reaction evidence="13">
        <text>(3S)-hydroxydecanoyl-CoA + NAD(+) = 3-oxodecanoyl-CoA + NADH + H(+)</text>
        <dbReference type="Rhea" id="RHEA:31187"/>
        <dbReference type="ChEBI" id="CHEBI:15378"/>
        <dbReference type="ChEBI" id="CHEBI:57540"/>
        <dbReference type="ChEBI" id="CHEBI:57945"/>
        <dbReference type="ChEBI" id="CHEBI:62548"/>
        <dbReference type="ChEBI" id="CHEBI:62616"/>
    </reaction>
    <physiologicalReaction direction="left-to-right" evidence="13">
        <dbReference type="Rhea" id="RHEA:31188"/>
    </physiologicalReaction>
</comment>
<dbReference type="InterPro" id="IPR006176">
    <property type="entry name" value="3-OHacyl-CoA_DH_NAD-bd"/>
</dbReference>
<comment type="similarity">
    <text evidence="4">In the N-terminal section; belongs to the enoyl-CoA hydratase/isomerase family.</text>
</comment>
<keyword evidence="9" id="KW-0443">Lipid metabolism</keyword>
<comment type="similarity">
    <text evidence="14">Belongs to the enoyl-CoA hydratase/isomerase family.</text>
</comment>
<dbReference type="PROSITE" id="PS00166">
    <property type="entry name" value="ENOYL_COA_HYDRATASE"/>
    <property type="match status" value="1"/>
</dbReference>
<dbReference type="Pfam" id="PF00378">
    <property type="entry name" value="ECH_1"/>
    <property type="match status" value="1"/>
</dbReference>
<dbReference type="InterPro" id="IPR018376">
    <property type="entry name" value="Enoyl-CoA_hyd/isom_CS"/>
</dbReference>
<dbReference type="AlphaFoldDB" id="A0A813QBR4"/>
<dbReference type="Gene3D" id="3.90.226.10">
    <property type="entry name" value="2-enoyl-CoA Hydratase, Chain A, domain 1"/>
    <property type="match status" value="1"/>
</dbReference>
<evidence type="ECO:0000256" key="14">
    <source>
        <dbReference type="RuleBase" id="RU003707"/>
    </source>
</evidence>
<keyword evidence="8" id="KW-0520">NAD</keyword>
<name>A0A813QBR4_ADIRI</name>
<dbReference type="InterPro" id="IPR029045">
    <property type="entry name" value="ClpP/crotonase-like_dom_sf"/>
</dbReference>
<evidence type="ECO:0000256" key="10">
    <source>
        <dbReference type="ARBA" id="ARBA00023239"/>
    </source>
</evidence>
<accession>A0A813QBR4</accession>
<dbReference type="InterPro" id="IPR006108">
    <property type="entry name" value="3HC_DH_C"/>
</dbReference>
<protein>
    <recommendedName>
        <fullName evidence="5">enoyl-CoA hydratase</fullName>
        <ecNumber evidence="5">4.2.1.17</ecNumber>
    </recommendedName>
</protein>
<evidence type="ECO:0000256" key="11">
    <source>
        <dbReference type="ARBA" id="ARBA00023268"/>
    </source>
</evidence>
<evidence type="ECO:0000256" key="9">
    <source>
        <dbReference type="ARBA" id="ARBA00023098"/>
    </source>
</evidence>